<name>A0A9P6AQ91_9AGAM</name>
<dbReference type="Proteomes" id="UP000886523">
    <property type="component" value="Unassembled WGS sequence"/>
</dbReference>
<protein>
    <recommendedName>
        <fullName evidence="4">Ribosomal protein S6</fullName>
    </recommendedName>
</protein>
<dbReference type="GO" id="GO:0003735">
    <property type="term" value="F:structural constituent of ribosome"/>
    <property type="evidence" value="ECO:0007669"/>
    <property type="project" value="InterPro"/>
</dbReference>
<keyword evidence="3" id="KW-1185">Reference proteome</keyword>
<dbReference type="InterPro" id="IPR000529">
    <property type="entry name" value="Ribosomal_bS6"/>
</dbReference>
<evidence type="ECO:0008006" key="4">
    <source>
        <dbReference type="Google" id="ProtNLM"/>
    </source>
</evidence>
<dbReference type="GO" id="GO:0070181">
    <property type="term" value="F:small ribosomal subunit rRNA binding"/>
    <property type="evidence" value="ECO:0007669"/>
    <property type="project" value="TreeGrafter"/>
</dbReference>
<evidence type="ECO:0000256" key="1">
    <source>
        <dbReference type="ARBA" id="ARBA00009512"/>
    </source>
</evidence>
<dbReference type="InterPro" id="IPR035980">
    <property type="entry name" value="Ribosomal_bS6_sf"/>
</dbReference>
<evidence type="ECO:0000313" key="2">
    <source>
        <dbReference type="EMBL" id="KAF9510049.1"/>
    </source>
</evidence>
<dbReference type="GO" id="GO:0006412">
    <property type="term" value="P:translation"/>
    <property type="evidence" value="ECO:0007669"/>
    <property type="project" value="InterPro"/>
</dbReference>
<dbReference type="CDD" id="cd15465">
    <property type="entry name" value="bS6_mito"/>
    <property type="match status" value="1"/>
</dbReference>
<dbReference type="EMBL" id="MU129024">
    <property type="protein sequence ID" value="KAF9510049.1"/>
    <property type="molecule type" value="Genomic_DNA"/>
</dbReference>
<dbReference type="PANTHER" id="PTHR21011:SF1">
    <property type="entry name" value="SMALL RIBOSOMAL SUBUNIT PROTEIN BS6M"/>
    <property type="match status" value="1"/>
</dbReference>
<dbReference type="AlphaFoldDB" id="A0A9P6AQ91"/>
<evidence type="ECO:0000313" key="3">
    <source>
        <dbReference type="Proteomes" id="UP000886523"/>
    </source>
</evidence>
<accession>A0A9P6AQ91</accession>
<comment type="caution">
    <text evidence="2">The sequence shown here is derived from an EMBL/GenBank/DDBJ whole genome shotgun (WGS) entry which is preliminary data.</text>
</comment>
<comment type="similarity">
    <text evidence="1">Belongs to the bacterial ribosomal protein bS6 family.</text>
</comment>
<organism evidence="2 3">
    <name type="scientific">Hydnum rufescens UP504</name>
    <dbReference type="NCBI Taxonomy" id="1448309"/>
    <lineage>
        <taxon>Eukaryota</taxon>
        <taxon>Fungi</taxon>
        <taxon>Dikarya</taxon>
        <taxon>Basidiomycota</taxon>
        <taxon>Agaricomycotina</taxon>
        <taxon>Agaricomycetes</taxon>
        <taxon>Cantharellales</taxon>
        <taxon>Hydnaceae</taxon>
        <taxon>Hydnum</taxon>
    </lineage>
</organism>
<proteinExistence type="inferred from homology"/>
<dbReference type="Pfam" id="PF01250">
    <property type="entry name" value="Ribosomal_S6"/>
    <property type="match status" value="1"/>
</dbReference>
<dbReference type="Gene3D" id="3.30.70.60">
    <property type="match status" value="1"/>
</dbReference>
<dbReference type="OrthoDB" id="10259681at2759"/>
<dbReference type="InterPro" id="IPR014717">
    <property type="entry name" value="Transl_elong_EF1B/ribsomal_bS6"/>
</dbReference>
<gene>
    <name evidence="2" type="ORF">BS47DRAFT_1319876</name>
</gene>
<dbReference type="SUPFAM" id="SSF54995">
    <property type="entry name" value="Ribosomal protein S6"/>
    <property type="match status" value="1"/>
</dbReference>
<reference evidence="2" key="1">
    <citation type="journal article" date="2020" name="Nat. Commun.">
        <title>Large-scale genome sequencing of mycorrhizal fungi provides insights into the early evolution of symbiotic traits.</title>
        <authorList>
            <person name="Miyauchi S."/>
            <person name="Kiss E."/>
            <person name="Kuo A."/>
            <person name="Drula E."/>
            <person name="Kohler A."/>
            <person name="Sanchez-Garcia M."/>
            <person name="Morin E."/>
            <person name="Andreopoulos B."/>
            <person name="Barry K.W."/>
            <person name="Bonito G."/>
            <person name="Buee M."/>
            <person name="Carver A."/>
            <person name="Chen C."/>
            <person name="Cichocki N."/>
            <person name="Clum A."/>
            <person name="Culley D."/>
            <person name="Crous P.W."/>
            <person name="Fauchery L."/>
            <person name="Girlanda M."/>
            <person name="Hayes R.D."/>
            <person name="Keri Z."/>
            <person name="LaButti K."/>
            <person name="Lipzen A."/>
            <person name="Lombard V."/>
            <person name="Magnuson J."/>
            <person name="Maillard F."/>
            <person name="Murat C."/>
            <person name="Nolan M."/>
            <person name="Ohm R.A."/>
            <person name="Pangilinan J."/>
            <person name="Pereira M.F."/>
            <person name="Perotto S."/>
            <person name="Peter M."/>
            <person name="Pfister S."/>
            <person name="Riley R."/>
            <person name="Sitrit Y."/>
            <person name="Stielow J.B."/>
            <person name="Szollosi G."/>
            <person name="Zifcakova L."/>
            <person name="Stursova M."/>
            <person name="Spatafora J.W."/>
            <person name="Tedersoo L."/>
            <person name="Vaario L.M."/>
            <person name="Yamada A."/>
            <person name="Yan M."/>
            <person name="Wang P."/>
            <person name="Xu J."/>
            <person name="Bruns T."/>
            <person name="Baldrian P."/>
            <person name="Vilgalys R."/>
            <person name="Dunand C."/>
            <person name="Henrissat B."/>
            <person name="Grigoriev I.V."/>
            <person name="Hibbett D."/>
            <person name="Nagy L.G."/>
            <person name="Martin F.M."/>
        </authorList>
    </citation>
    <scope>NUCLEOTIDE SEQUENCE</scope>
    <source>
        <strain evidence="2">UP504</strain>
    </source>
</reference>
<dbReference type="GO" id="GO:0005763">
    <property type="term" value="C:mitochondrial small ribosomal subunit"/>
    <property type="evidence" value="ECO:0007669"/>
    <property type="project" value="TreeGrafter"/>
</dbReference>
<sequence length="133" mass="15330">MPLYELVIISAHFKEFFHLKDLVRTSAIHVMSNGGVVRSLTSMGTRLLEQRMRAHGQYHTQGDYWTMRFDASPTLMKSLQNRLRQDPRVVRQRTLKLGEKLEDVAKPSFNKTIMETSQLRRGMSRPTAAATQP</sequence>
<dbReference type="PANTHER" id="PTHR21011">
    <property type="entry name" value="MITOCHONDRIAL 28S RIBOSOMAL PROTEIN S6"/>
    <property type="match status" value="1"/>
</dbReference>